<sequence>MAKITMTMMNSLPSLLFVFLIVSSTTIVGSDSPFIVAYKKATLNRLKSSAEKVSVSIDIYNQGSALIIEYNTSQVFLASLESISFKREKGVEGCRRNHYRSSDPSFNRTWNRGSTHKIEAGNEACRRIFSGRVRVAVRLRPQNAEEMVADADFADCVELQQRFEF</sequence>
<evidence type="ECO:0000313" key="2">
    <source>
        <dbReference type="Proteomes" id="UP001055811"/>
    </source>
</evidence>
<protein>
    <submittedName>
        <fullName evidence="1">Uncharacterized protein</fullName>
    </submittedName>
</protein>
<dbReference type="Proteomes" id="UP001055811">
    <property type="component" value="Linkage Group LG09"/>
</dbReference>
<proteinExistence type="predicted"/>
<accession>A0ACB8YZ57</accession>
<name>A0ACB8YZ57_CICIN</name>
<reference evidence="2" key="1">
    <citation type="journal article" date="2022" name="Mol. Ecol. Resour.">
        <title>The genomes of chicory, endive, great burdock and yacon provide insights into Asteraceae palaeo-polyploidization history and plant inulin production.</title>
        <authorList>
            <person name="Fan W."/>
            <person name="Wang S."/>
            <person name="Wang H."/>
            <person name="Wang A."/>
            <person name="Jiang F."/>
            <person name="Liu H."/>
            <person name="Zhao H."/>
            <person name="Xu D."/>
            <person name="Zhang Y."/>
        </authorList>
    </citation>
    <scope>NUCLEOTIDE SEQUENCE [LARGE SCALE GENOMIC DNA]</scope>
    <source>
        <strain evidence="2">cv. Punajuju</strain>
    </source>
</reference>
<keyword evidence="2" id="KW-1185">Reference proteome</keyword>
<organism evidence="1 2">
    <name type="scientific">Cichorium intybus</name>
    <name type="common">Chicory</name>
    <dbReference type="NCBI Taxonomy" id="13427"/>
    <lineage>
        <taxon>Eukaryota</taxon>
        <taxon>Viridiplantae</taxon>
        <taxon>Streptophyta</taxon>
        <taxon>Embryophyta</taxon>
        <taxon>Tracheophyta</taxon>
        <taxon>Spermatophyta</taxon>
        <taxon>Magnoliopsida</taxon>
        <taxon>eudicotyledons</taxon>
        <taxon>Gunneridae</taxon>
        <taxon>Pentapetalae</taxon>
        <taxon>asterids</taxon>
        <taxon>campanulids</taxon>
        <taxon>Asterales</taxon>
        <taxon>Asteraceae</taxon>
        <taxon>Cichorioideae</taxon>
        <taxon>Cichorieae</taxon>
        <taxon>Cichoriinae</taxon>
        <taxon>Cichorium</taxon>
    </lineage>
</organism>
<dbReference type="EMBL" id="CM042017">
    <property type="protein sequence ID" value="KAI3690812.1"/>
    <property type="molecule type" value="Genomic_DNA"/>
</dbReference>
<comment type="caution">
    <text evidence="1">The sequence shown here is derived from an EMBL/GenBank/DDBJ whole genome shotgun (WGS) entry which is preliminary data.</text>
</comment>
<evidence type="ECO:0000313" key="1">
    <source>
        <dbReference type="EMBL" id="KAI3690812.1"/>
    </source>
</evidence>
<gene>
    <name evidence="1" type="ORF">L2E82_49021</name>
</gene>
<reference evidence="1 2" key="2">
    <citation type="journal article" date="2022" name="Mol. Ecol. Resour.">
        <title>The genomes of chicory, endive, great burdock and yacon provide insights into Asteraceae paleo-polyploidization history and plant inulin production.</title>
        <authorList>
            <person name="Fan W."/>
            <person name="Wang S."/>
            <person name="Wang H."/>
            <person name="Wang A."/>
            <person name="Jiang F."/>
            <person name="Liu H."/>
            <person name="Zhao H."/>
            <person name="Xu D."/>
            <person name="Zhang Y."/>
        </authorList>
    </citation>
    <scope>NUCLEOTIDE SEQUENCE [LARGE SCALE GENOMIC DNA]</scope>
    <source>
        <strain evidence="2">cv. Punajuju</strain>
        <tissue evidence="1">Leaves</tissue>
    </source>
</reference>